<gene>
    <name evidence="3" type="ORF">C3747_235g4</name>
</gene>
<dbReference type="OrthoDB" id="271164at2759"/>
<dbReference type="VEuPathDB" id="TriTrypDB:BCY84_20509"/>
<dbReference type="OMA" id="FCTWHRY"/>
<comment type="caution">
    <text evidence="3">The sequence shown here is derived from an EMBL/GenBank/DDBJ whole genome shotgun (WGS) entry which is preliminary data.</text>
</comment>
<dbReference type="PANTHER" id="PTHR10555:SF170">
    <property type="entry name" value="FI18122P1"/>
    <property type="match status" value="1"/>
</dbReference>
<dbReference type="GO" id="GO:0035091">
    <property type="term" value="F:phosphatidylinositol binding"/>
    <property type="evidence" value="ECO:0007669"/>
    <property type="project" value="InterPro"/>
</dbReference>
<protein>
    <submittedName>
        <fullName evidence="3">Autophagy-related protein 24</fullName>
    </submittedName>
</protein>
<proteinExistence type="predicted"/>
<dbReference type="VEuPathDB" id="TriTrypDB:C4B63_7g398"/>
<dbReference type="Gene3D" id="3.30.1520.10">
    <property type="entry name" value="Phox-like domain"/>
    <property type="match status" value="1"/>
</dbReference>
<dbReference type="AlphaFoldDB" id="A0A2V2VNB6"/>
<accession>A0A2V2VNB6</accession>
<evidence type="ECO:0000313" key="4">
    <source>
        <dbReference type="Proteomes" id="UP000246078"/>
    </source>
</evidence>
<evidence type="ECO:0000256" key="1">
    <source>
        <dbReference type="SAM" id="MobiDB-lite"/>
    </source>
</evidence>
<dbReference type="Pfam" id="PF00787">
    <property type="entry name" value="PX"/>
    <property type="match status" value="1"/>
</dbReference>
<dbReference type="VEuPathDB" id="TriTrypDB:C3747_235g4"/>
<sequence>MEFLVADAERMYTVNGRLQHLSYWSYKILARSFLESYQNPPLLNSNRAAQNFSKGSGYVDFCTWHRYSEFEWLAAQVELEFPGMLFPPIPSKETDGTVDKFTELLTSVKENNSTTRENPLVKKRMRHLQLTFNAIAQLHELHESPLLKAFVTLDELSWCAFREEREKKMKTSILTIFKAKGLSIIAKLRSFRESSNHDYTLDSPLDSVATRQSDLGELLNTCFAQVEYINKYCISEWRHWSDVNKLRGSIQGSPMPWTACYGGHHVQHSKHPGLEGVVREINNDAAVVEWNGQGGKLSKVPLDELNYPSSGISDPAIFALQELASQVESYFMYLSRSSGVAVLRDVEDLLWFLSSYANRCVRVIRRFREMRSEVRYLTRVVEKKASVEQFEQLERLKQILSKGTSRFMEQYNNFYRCFMRNSLMEVAHKFGRVITVIMSDDQWNERLSVAKTMLTLSLPLLPEEREEIFAEDASKRDSPPMKQVNGLEG</sequence>
<dbReference type="VEuPathDB" id="TriTrypDB:TcCLB.507053.160"/>
<evidence type="ECO:0000259" key="2">
    <source>
        <dbReference type="PROSITE" id="PS50195"/>
    </source>
</evidence>
<feature type="region of interest" description="Disordered" evidence="1">
    <location>
        <begin position="469"/>
        <end position="489"/>
    </location>
</feature>
<dbReference type="CDD" id="cd06093">
    <property type="entry name" value="PX_domain"/>
    <property type="match status" value="1"/>
</dbReference>
<dbReference type="VEuPathDB" id="TriTrypDB:ECC02_002640"/>
<dbReference type="PANTHER" id="PTHR10555">
    <property type="entry name" value="SORTING NEXIN"/>
    <property type="match status" value="1"/>
</dbReference>
<dbReference type="VEuPathDB" id="TriTrypDB:TcCL_NonESM04123"/>
<name>A0A2V2VNB6_TRYCR</name>
<dbReference type="VEuPathDB" id="TriTrypDB:TCDM_02454"/>
<dbReference type="PROSITE" id="PS50195">
    <property type="entry name" value="PX"/>
    <property type="match status" value="1"/>
</dbReference>
<dbReference type="VEuPathDB" id="TriTrypDB:TcG_01325"/>
<dbReference type="Proteomes" id="UP000246078">
    <property type="component" value="Unassembled WGS sequence"/>
</dbReference>
<reference evidence="3 4" key="1">
    <citation type="journal article" date="2018" name="Microb. Genom.">
        <title>Expanding an expanded genome: long-read sequencing of Trypanosoma cruzi.</title>
        <authorList>
            <person name="Berna L."/>
            <person name="Rodriguez M."/>
            <person name="Chiribao M.L."/>
            <person name="Parodi-Talice A."/>
            <person name="Pita S."/>
            <person name="Rijo G."/>
            <person name="Alvarez-Valin F."/>
            <person name="Robello C."/>
        </authorList>
    </citation>
    <scope>NUCLEOTIDE SEQUENCE [LARGE SCALE GENOMIC DNA]</scope>
    <source>
        <strain evidence="3 4">TCC</strain>
    </source>
</reference>
<evidence type="ECO:0000313" key="3">
    <source>
        <dbReference type="EMBL" id="PWU97935.1"/>
    </source>
</evidence>
<dbReference type="SUPFAM" id="SSF64268">
    <property type="entry name" value="PX domain"/>
    <property type="match status" value="1"/>
</dbReference>
<organism evidence="3 4">
    <name type="scientific">Trypanosoma cruzi</name>
    <dbReference type="NCBI Taxonomy" id="5693"/>
    <lineage>
        <taxon>Eukaryota</taxon>
        <taxon>Discoba</taxon>
        <taxon>Euglenozoa</taxon>
        <taxon>Kinetoplastea</taxon>
        <taxon>Metakinetoplastina</taxon>
        <taxon>Trypanosomatida</taxon>
        <taxon>Trypanosomatidae</taxon>
        <taxon>Trypanosoma</taxon>
        <taxon>Schizotrypanum</taxon>
    </lineage>
</organism>
<feature type="domain" description="PX" evidence="2">
    <location>
        <begin position="1"/>
        <end position="158"/>
    </location>
</feature>
<dbReference type="VEuPathDB" id="TriTrypDB:Tc_MARK_2465"/>
<dbReference type="InterPro" id="IPR036871">
    <property type="entry name" value="PX_dom_sf"/>
</dbReference>
<dbReference type="EMBL" id="PRFC01000235">
    <property type="protein sequence ID" value="PWU97935.1"/>
    <property type="molecule type" value="Genomic_DNA"/>
</dbReference>
<dbReference type="VEuPathDB" id="TriTrypDB:TCSYLVIO_003704"/>
<dbReference type="VEuPathDB" id="TriTrypDB:TcBrA4_0125650"/>
<dbReference type="InterPro" id="IPR001683">
    <property type="entry name" value="PX_dom"/>
</dbReference>
<dbReference type="GO" id="GO:0005768">
    <property type="term" value="C:endosome"/>
    <property type="evidence" value="ECO:0007669"/>
    <property type="project" value="TreeGrafter"/>
</dbReference>